<name>A0A2P4ZX22_9HYPO</name>
<dbReference type="SUPFAM" id="SSF57701">
    <property type="entry name" value="Zn2/Cys6 DNA-binding domain"/>
    <property type="match status" value="1"/>
</dbReference>
<sequence>MEGTIASGASHFGVRRTGNLRRSCEACRSSKVRCIPDMDDANVPQSCKRCSINGTACMFEQAIARPRRARPKPRSRARAVEEKLEGLVTLISSMSEKTELNKELKNSTNLSSGSAVKENSELDFATDLVNVHPDVISMGFLDADEANQLLADFFVASAEFPLIVLPFHADLECMRWERPCLLLAILTACARDHLQTQLEIEFRKMLADRVILNAEKNMDLLQGLLVFLTWNHHYFHPAREQIYQLSQMAVTMAVELRLGPPDEFLRDILLQHRETFDLSTGNENYYSVIESMRTFVACYYISSCIALAMRKPTHLKYSSNIAECCRLLTCISQAALDKLLPCFVKLQKLAEEIDQLFQYSNEEPMQNFDYIQINATITNFRGKIDQLVQQFPPEAKTNSLIQRKCLYLQVYIQEIGLHAPMKHRDLHDQGNCACCNWCSSLQRFNIVLSCVQTAQSYIKEYVLLPRQTLQHTILFQESELLYSILVLAAGTLGGIAVGEPGQLRDCADISTYLTPLKDKMQTMVSKTEDGKDRRDYFWKMMQFFKHCLNWTTRNTGSESHTTGNCLCSRDNDMSFTTILKNVPEEEVVQDEAFNFLDMSWIIDTSQL</sequence>
<dbReference type="InterPro" id="IPR051089">
    <property type="entry name" value="prtT"/>
</dbReference>
<dbReference type="InterPro" id="IPR001138">
    <property type="entry name" value="Zn2Cys6_DnaBD"/>
</dbReference>
<dbReference type="InterPro" id="IPR036864">
    <property type="entry name" value="Zn2-C6_fun-type_DNA-bd_sf"/>
</dbReference>
<dbReference type="PANTHER" id="PTHR31845:SF10">
    <property type="entry name" value="ZN(II)2CYS6 TRANSCRIPTION FACTOR (EUROFUNG)"/>
    <property type="match status" value="1"/>
</dbReference>
<reference evidence="7 8" key="1">
    <citation type="journal article" date="2016" name="Genome Announc.">
        <title>Draft Whole-Genome Sequence of Trichoderma gamsii T6085, a Promising Biocontrol Agent of Fusarium Head Blight on Wheat.</title>
        <authorList>
            <person name="Baroncelli R."/>
            <person name="Zapparata A."/>
            <person name="Piaggeschi G."/>
            <person name="Sarrocco S."/>
            <person name="Vannacci G."/>
        </authorList>
    </citation>
    <scope>NUCLEOTIDE SEQUENCE [LARGE SCALE GENOMIC DNA]</scope>
    <source>
        <strain evidence="7 8">T6085</strain>
    </source>
</reference>
<dbReference type="AlphaFoldDB" id="A0A2P4ZX22"/>
<evidence type="ECO:0000256" key="3">
    <source>
        <dbReference type="ARBA" id="ARBA00023125"/>
    </source>
</evidence>
<evidence type="ECO:0000313" key="8">
    <source>
        <dbReference type="Proteomes" id="UP000054821"/>
    </source>
</evidence>
<dbReference type="GeneID" id="36347366"/>
<dbReference type="PROSITE" id="PS00463">
    <property type="entry name" value="ZN2_CY6_FUNGAL_1"/>
    <property type="match status" value="1"/>
</dbReference>
<dbReference type="GO" id="GO:0005634">
    <property type="term" value="C:nucleus"/>
    <property type="evidence" value="ECO:0007669"/>
    <property type="project" value="UniProtKB-SubCell"/>
</dbReference>
<comment type="caution">
    <text evidence="7">The sequence shown here is derived from an EMBL/GenBank/DDBJ whole genome shotgun (WGS) entry which is preliminary data.</text>
</comment>
<dbReference type="EMBL" id="JPDN02000005">
    <property type="protein sequence ID" value="PON28852.1"/>
    <property type="molecule type" value="Genomic_DNA"/>
</dbReference>
<dbReference type="GO" id="GO:0000981">
    <property type="term" value="F:DNA-binding transcription factor activity, RNA polymerase II-specific"/>
    <property type="evidence" value="ECO:0007669"/>
    <property type="project" value="InterPro"/>
</dbReference>
<evidence type="ECO:0000256" key="1">
    <source>
        <dbReference type="ARBA" id="ARBA00004123"/>
    </source>
</evidence>
<dbReference type="PROSITE" id="PS50048">
    <property type="entry name" value="ZN2_CY6_FUNGAL_2"/>
    <property type="match status" value="1"/>
</dbReference>
<dbReference type="CDD" id="cd12148">
    <property type="entry name" value="fungal_TF_MHR"/>
    <property type="match status" value="1"/>
</dbReference>
<proteinExistence type="predicted"/>
<dbReference type="GO" id="GO:0008270">
    <property type="term" value="F:zinc ion binding"/>
    <property type="evidence" value="ECO:0007669"/>
    <property type="project" value="InterPro"/>
</dbReference>
<evidence type="ECO:0000313" key="7">
    <source>
        <dbReference type="EMBL" id="PON28852.1"/>
    </source>
</evidence>
<keyword evidence="8" id="KW-1185">Reference proteome</keyword>
<dbReference type="Proteomes" id="UP000054821">
    <property type="component" value="Unassembled WGS sequence"/>
</dbReference>
<dbReference type="GO" id="GO:0000976">
    <property type="term" value="F:transcription cis-regulatory region binding"/>
    <property type="evidence" value="ECO:0007669"/>
    <property type="project" value="TreeGrafter"/>
</dbReference>
<dbReference type="PANTHER" id="PTHR31845">
    <property type="entry name" value="FINGER DOMAIN PROTEIN, PUTATIVE-RELATED"/>
    <property type="match status" value="1"/>
</dbReference>
<evidence type="ECO:0000259" key="6">
    <source>
        <dbReference type="PROSITE" id="PS50048"/>
    </source>
</evidence>
<evidence type="ECO:0000256" key="4">
    <source>
        <dbReference type="ARBA" id="ARBA00023163"/>
    </source>
</evidence>
<feature type="domain" description="Zn(2)-C6 fungal-type" evidence="6">
    <location>
        <begin position="23"/>
        <end position="59"/>
    </location>
</feature>
<keyword evidence="3" id="KW-0238">DNA-binding</keyword>
<keyword evidence="2" id="KW-0805">Transcription regulation</keyword>
<evidence type="ECO:0000256" key="2">
    <source>
        <dbReference type="ARBA" id="ARBA00023015"/>
    </source>
</evidence>
<dbReference type="Gene3D" id="4.10.240.10">
    <property type="entry name" value="Zn(2)-C6 fungal-type DNA-binding domain"/>
    <property type="match status" value="1"/>
</dbReference>
<keyword evidence="5" id="KW-0539">Nucleus</keyword>
<gene>
    <name evidence="7" type="ORF">TGAM01_v201960</name>
</gene>
<dbReference type="RefSeq" id="XP_024406289.1">
    <property type="nucleotide sequence ID" value="XM_024548886.1"/>
</dbReference>
<comment type="subcellular location">
    <subcellularLocation>
        <location evidence="1">Nucleus</location>
    </subcellularLocation>
</comment>
<evidence type="ECO:0000256" key="5">
    <source>
        <dbReference type="ARBA" id="ARBA00023242"/>
    </source>
</evidence>
<dbReference type="CDD" id="cd00067">
    <property type="entry name" value="GAL4"/>
    <property type="match status" value="1"/>
</dbReference>
<keyword evidence="4" id="KW-0804">Transcription</keyword>
<organism evidence="7 8">
    <name type="scientific">Trichoderma gamsii</name>
    <dbReference type="NCBI Taxonomy" id="398673"/>
    <lineage>
        <taxon>Eukaryota</taxon>
        <taxon>Fungi</taxon>
        <taxon>Dikarya</taxon>
        <taxon>Ascomycota</taxon>
        <taxon>Pezizomycotina</taxon>
        <taxon>Sordariomycetes</taxon>
        <taxon>Hypocreomycetidae</taxon>
        <taxon>Hypocreales</taxon>
        <taxon>Hypocreaceae</taxon>
        <taxon>Trichoderma</taxon>
    </lineage>
</organism>
<protein>
    <recommendedName>
        <fullName evidence="6">Zn(2)-C6 fungal-type domain-containing protein</fullName>
    </recommendedName>
</protein>
<accession>A0A2P4ZX22</accession>